<keyword evidence="2" id="KW-1185">Reference proteome</keyword>
<gene>
    <name evidence="1" type="ORF">B0I32_102683</name>
</gene>
<dbReference type="EMBL" id="PVNG01000002">
    <property type="protein sequence ID" value="PRX69625.1"/>
    <property type="molecule type" value="Genomic_DNA"/>
</dbReference>
<dbReference type="AlphaFoldDB" id="A0A2T0NA40"/>
<dbReference type="Gene3D" id="2.70.98.50">
    <property type="entry name" value="putative glycoside hydrolase family protein from bacillus halodurans"/>
    <property type="match status" value="1"/>
</dbReference>
<comment type="caution">
    <text evidence="1">The sequence shown here is derived from an EMBL/GenBank/DDBJ whole genome shotgun (WGS) entry which is preliminary data.</text>
</comment>
<accession>A0A2T0NA40</accession>
<evidence type="ECO:0000313" key="2">
    <source>
        <dbReference type="Proteomes" id="UP000238312"/>
    </source>
</evidence>
<reference evidence="1 2" key="1">
    <citation type="submission" date="2018-03" db="EMBL/GenBank/DDBJ databases">
        <title>Genomic Encyclopedia of Type Strains, Phase III (KMG-III): the genomes of soil and plant-associated and newly described type strains.</title>
        <authorList>
            <person name="Whitman W."/>
        </authorList>
    </citation>
    <scope>NUCLEOTIDE SEQUENCE [LARGE SCALE GENOMIC DNA]</scope>
    <source>
        <strain evidence="1 2">CGMCC 4.7104</strain>
    </source>
</reference>
<organism evidence="1 2">
    <name type="scientific">Nonomuraea fuscirosea</name>
    <dbReference type="NCBI Taxonomy" id="1291556"/>
    <lineage>
        <taxon>Bacteria</taxon>
        <taxon>Bacillati</taxon>
        <taxon>Actinomycetota</taxon>
        <taxon>Actinomycetes</taxon>
        <taxon>Streptosporangiales</taxon>
        <taxon>Streptosporangiaceae</taxon>
        <taxon>Nonomuraea</taxon>
    </lineage>
</organism>
<name>A0A2T0NA40_9ACTN</name>
<evidence type="ECO:0000313" key="1">
    <source>
        <dbReference type="EMBL" id="PRX69625.1"/>
    </source>
</evidence>
<protein>
    <submittedName>
        <fullName evidence="1">Uncharacterized protein</fullName>
    </submittedName>
</protein>
<dbReference type="Proteomes" id="UP000238312">
    <property type="component" value="Unassembled WGS sequence"/>
</dbReference>
<sequence>MTSAPLATLREWAGRSISVIPEVPPKLPSIWNGVSVEGADEVTLLISMGSGYRSFKDVGGDSAEVAGRHLEQASGRPYDALPTDERIARQPHADLPGTGRVHGLPARARPYWKYRAASCGSVSSR</sequence>
<proteinExistence type="predicted"/>